<dbReference type="InterPro" id="IPR050553">
    <property type="entry name" value="Thioredoxin_ResA/DsbE_sf"/>
</dbReference>
<evidence type="ECO:0000259" key="1">
    <source>
        <dbReference type="PROSITE" id="PS51352"/>
    </source>
</evidence>
<sequence>MKTKYIISMLKRNYSTIIIGAIALIILFVPEAKAMMHQGLMKIGLFQPKIEKTVENTQPKTEANYQFEMIDADGKITTMEELKGKVVFLNFWATWCGPCIAEMPTIQKLYDKFKDDKDVVILTVEVENKKEKAKNFMTSKNLTLPIVFPNSTIPKEFFDYALPTTIILDKQGNIAHTTLGMADYSGQEVVDFLNELKTMKN</sequence>
<evidence type="ECO:0000313" key="3">
    <source>
        <dbReference type="Proteomes" id="UP000650994"/>
    </source>
</evidence>
<dbReference type="InterPro" id="IPR000866">
    <property type="entry name" value="AhpC/TSA"/>
</dbReference>
<dbReference type="EMBL" id="BMFL01000007">
    <property type="protein sequence ID" value="GGE96264.1"/>
    <property type="molecule type" value="Genomic_DNA"/>
</dbReference>
<feature type="domain" description="Thioredoxin" evidence="1">
    <location>
        <begin position="58"/>
        <end position="198"/>
    </location>
</feature>
<protein>
    <recommendedName>
        <fullName evidence="1">Thioredoxin domain-containing protein</fullName>
    </recommendedName>
</protein>
<organism evidence="2 3">
    <name type="scientific">Chishuiella changwenlii</name>
    <dbReference type="NCBI Taxonomy" id="1434701"/>
    <lineage>
        <taxon>Bacteria</taxon>
        <taxon>Pseudomonadati</taxon>
        <taxon>Bacteroidota</taxon>
        <taxon>Flavobacteriia</taxon>
        <taxon>Flavobacteriales</taxon>
        <taxon>Weeksellaceae</taxon>
        <taxon>Chishuiella</taxon>
    </lineage>
</organism>
<gene>
    <name evidence="2" type="ORF">GCM10010984_12220</name>
</gene>
<dbReference type="Gene3D" id="3.40.30.10">
    <property type="entry name" value="Glutaredoxin"/>
    <property type="match status" value="1"/>
</dbReference>
<dbReference type="Proteomes" id="UP000650994">
    <property type="component" value="Unassembled WGS sequence"/>
</dbReference>
<accession>A0ABQ1TI99</accession>
<dbReference type="RefSeq" id="WP_083580373.1">
    <property type="nucleotide sequence ID" value="NZ_BMFL01000007.1"/>
</dbReference>
<dbReference type="InterPro" id="IPR013766">
    <property type="entry name" value="Thioredoxin_domain"/>
</dbReference>
<proteinExistence type="predicted"/>
<comment type="caution">
    <text evidence="2">The sequence shown here is derived from an EMBL/GenBank/DDBJ whole genome shotgun (WGS) entry which is preliminary data.</text>
</comment>
<dbReference type="SUPFAM" id="SSF52833">
    <property type="entry name" value="Thioredoxin-like"/>
    <property type="match status" value="1"/>
</dbReference>
<name>A0ABQ1TI99_9FLAO</name>
<dbReference type="PANTHER" id="PTHR42852">
    <property type="entry name" value="THIOL:DISULFIDE INTERCHANGE PROTEIN DSBE"/>
    <property type="match status" value="1"/>
</dbReference>
<dbReference type="InterPro" id="IPR036249">
    <property type="entry name" value="Thioredoxin-like_sf"/>
</dbReference>
<dbReference type="Pfam" id="PF00578">
    <property type="entry name" value="AhpC-TSA"/>
    <property type="match status" value="1"/>
</dbReference>
<keyword evidence="3" id="KW-1185">Reference proteome</keyword>
<evidence type="ECO:0000313" key="2">
    <source>
        <dbReference type="EMBL" id="GGE96264.1"/>
    </source>
</evidence>
<dbReference type="PANTHER" id="PTHR42852:SF13">
    <property type="entry name" value="PROTEIN DIPZ"/>
    <property type="match status" value="1"/>
</dbReference>
<dbReference type="CDD" id="cd02966">
    <property type="entry name" value="TlpA_like_family"/>
    <property type="match status" value="1"/>
</dbReference>
<reference evidence="3" key="1">
    <citation type="journal article" date="2019" name="Int. J. Syst. Evol. Microbiol.">
        <title>The Global Catalogue of Microorganisms (GCM) 10K type strain sequencing project: providing services to taxonomists for standard genome sequencing and annotation.</title>
        <authorList>
            <consortium name="The Broad Institute Genomics Platform"/>
            <consortium name="The Broad Institute Genome Sequencing Center for Infectious Disease"/>
            <person name="Wu L."/>
            <person name="Ma J."/>
        </authorList>
    </citation>
    <scope>NUCLEOTIDE SEQUENCE [LARGE SCALE GENOMIC DNA]</scope>
    <source>
        <strain evidence="3">CGMCC 1.12707</strain>
    </source>
</reference>
<dbReference type="PROSITE" id="PS51352">
    <property type="entry name" value="THIOREDOXIN_2"/>
    <property type="match status" value="1"/>
</dbReference>